<dbReference type="Pfam" id="PF01048">
    <property type="entry name" value="PNP_UDP_1"/>
    <property type="match status" value="1"/>
</dbReference>
<feature type="region of interest" description="Disordered" evidence="1">
    <location>
        <begin position="327"/>
        <end position="444"/>
    </location>
</feature>
<feature type="compositionally biased region" description="Low complexity" evidence="1">
    <location>
        <begin position="231"/>
        <end position="244"/>
    </location>
</feature>
<protein>
    <submittedName>
        <fullName evidence="3">Phosphorylase family protein</fullName>
        <ecNumber evidence="3">2.4.2.28</ecNumber>
    </submittedName>
</protein>
<feature type="domain" description="Nucleoside phosphorylase" evidence="2">
    <location>
        <begin position="477"/>
        <end position="692"/>
    </location>
</feature>
<evidence type="ECO:0000259" key="2">
    <source>
        <dbReference type="Pfam" id="PF01048"/>
    </source>
</evidence>
<dbReference type="OrthoDB" id="345487at2759"/>
<dbReference type="VEuPathDB" id="ToxoDB:TGFOU_235000"/>
<feature type="compositionally biased region" description="Basic and acidic residues" evidence="1">
    <location>
        <begin position="335"/>
        <end position="348"/>
    </location>
</feature>
<gene>
    <name evidence="3" type="ORF">TGFOU_235000</name>
</gene>
<dbReference type="GO" id="GO:0017061">
    <property type="term" value="F:S-methyl-5-thioadenosine phosphorylase activity"/>
    <property type="evidence" value="ECO:0007669"/>
    <property type="project" value="UniProtKB-EC"/>
</dbReference>
<dbReference type="SUPFAM" id="SSF53167">
    <property type="entry name" value="Purine and uridine phosphorylases"/>
    <property type="match status" value="1"/>
</dbReference>
<sequence>MPGRVEIDYQSCGSSSHTERPRSRTSPHSLLVRNIVKQHAPHPRITYPFERHVPSASVYSSLGGTTNMETHSTYSLTGGSYFLAEGSAKRDRRSSSGSQITAELSSSSFETGDGGGLSFPNACMGAARSDTAQTKMSNTSSHRRSELPSFLTRTKEGASLRQRGQLAHDGESFPRDEKRPMFSGKIDADGMAESVASFEDTTLSRHSIGNRAAVSSSSVIRNSRRTRETTNETPTLLSSTGTGTQYPVPHAEDLSTSISSNASRHSPPTTSAQDVLSSGGRNAMDRVSSRQIELRAAALEANPEFSLSGHDSKRNFCTSTGTSSFRSALGGGLGYDEKQAGREREEGSPRASTVTSVLTECQDDMIRGRNSTGGRNTRRGSYDSGVERDMARGTSGARITNSSREKTTDKEVIRLPERRRSTREDDIQLDLEASTSSKDRGMYPDESKVDLRHALLLPSGHVYHLGVRRGDVYPRILTVGHTARADFLADSLLEAKRSRLSLTSSRFFKVHSGYYKGTKVSIIATGMGAPMIELLMREVSYITDGPLAVVRLGTCSLLNPRLRPGCLVVATKGVMGCYNDYTFFDGSMEDGACLKGVSPYVITRPCAPDHELSNRIVENISKAVDDPSLLHLGLHASAENFYACQGHVDNLFNDRNEKLIDQLLSHGVDSMDMESHQLLHLANRRFKPVKAAAAHIGISHRTNDQFAHPITAEVLNERVLLGGRACLDALVSVQM</sequence>
<evidence type="ECO:0000313" key="3">
    <source>
        <dbReference type="EMBL" id="KFG37702.1"/>
    </source>
</evidence>
<evidence type="ECO:0000256" key="1">
    <source>
        <dbReference type="SAM" id="MobiDB-lite"/>
    </source>
</evidence>
<dbReference type="AlphaFoldDB" id="A0A086JZY4"/>
<organism evidence="3 4">
    <name type="scientific">Toxoplasma gondii FOU</name>
    <dbReference type="NCBI Taxonomy" id="943167"/>
    <lineage>
        <taxon>Eukaryota</taxon>
        <taxon>Sar</taxon>
        <taxon>Alveolata</taxon>
        <taxon>Apicomplexa</taxon>
        <taxon>Conoidasida</taxon>
        <taxon>Coccidia</taxon>
        <taxon>Eucoccidiorida</taxon>
        <taxon>Eimeriorina</taxon>
        <taxon>Sarcocystidae</taxon>
        <taxon>Toxoplasma</taxon>
    </lineage>
</organism>
<dbReference type="PANTHER" id="PTHR43691">
    <property type="entry name" value="URIDINE PHOSPHORYLASE"/>
    <property type="match status" value="1"/>
</dbReference>
<dbReference type="GO" id="GO:0006218">
    <property type="term" value="P:uridine catabolic process"/>
    <property type="evidence" value="ECO:0007669"/>
    <property type="project" value="TreeGrafter"/>
</dbReference>
<dbReference type="CDD" id="cd17769">
    <property type="entry name" value="NP_TgUP-like"/>
    <property type="match status" value="1"/>
</dbReference>
<dbReference type="Gene3D" id="3.40.50.1580">
    <property type="entry name" value="Nucleoside phosphorylase domain"/>
    <property type="match status" value="1"/>
</dbReference>
<keyword evidence="3" id="KW-0328">Glycosyltransferase</keyword>
<evidence type="ECO:0000313" key="4">
    <source>
        <dbReference type="Proteomes" id="UP000028838"/>
    </source>
</evidence>
<keyword evidence="3" id="KW-0808">Transferase</keyword>
<reference evidence="3 4" key="1">
    <citation type="submission" date="2014-07" db="EMBL/GenBank/DDBJ databases">
        <authorList>
            <person name="Sibley D."/>
            <person name="Venepally P."/>
            <person name="Karamycheva S."/>
            <person name="Hadjithomas M."/>
            <person name="Khan A."/>
            <person name="Brunk B."/>
            <person name="Roos D."/>
            <person name="Caler E."/>
            <person name="Lorenzi H."/>
        </authorList>
    </citation>
    <scope>NUCLEOTIDE SEQUENCE [LARGE SCALE GENOMIC DNA]</scope>
    <source>
        <strain evidence="3 4">FOU</strain>
    </source>
</reference>
<feature type="compositionally biased region" description="Polar residues" evidence="1">
    <location>
        <begin position="130"/>
        <end position="140"/>
    </location>
</feature>
<dbReference type="InterPro" id="IPR035994">
    <property type="entry name" value="Nucleoside_phosphorylase_sf"/>
</dbReference>
<dbReference type="GO" id="GO:0004850">
    <property type="term" value="F:uridine phosphorylase activity"/>
    <property type="evidence" value="ECO:0007669"/>
    <property type="project" value="TreeGrafter"/>
</dbReference>
<dbReference type="GO" id="GO:0005829">
    <property type="term" value="C:cytosol"/>
    <property type="evidence" value="ECO:0007669"/>
    <property type="project" value="TreeGrafter"/>
</dbReference>
<dbReference type="Proteomes" id="UP000028838">
    <property type="component" value="Unassembled WGS sequence"/>
</dbReference>
<accession>A0A086JZY4</accession>
<feature type="compositionally biased region" description="Basic and acidic residues" evidence="1">
    <location>
        <begin position="403"/>
        <end position="426"/>
    </location>
</feature>
<feature type="compositionally biased region" description="Low complexity" evidence="1">
    <location>
        <begin position="210"/>
        <end position="221"/>
    </location>
</feature>
<feature type="region of interest" description="Disordered" evidence="1">
    <location>
        <begin position="209"/>
        <end position="288"/>
    </location>
</feature>
<feature type="region of interest" description="Disordered" evidence="1">
    <location>
        <begin position="1"/>
        <end position="27"/>
    </location>
</feature>
<dbReference type="InterPro" id="IPR000845">
    <property type="entry name" value="Nucleoside_phosphorylase_d"/>
</dbReference>
<dbReference type="PANTHER" id="PTHR43691:SF14">
    <property type="entry name" value="URIDINE PHOSPHORYLASE"/>
    <property type="match status" value="1"/>
</dbReference>
<feature type="region of interest" description="Disordered" evidence="1">
    <location>
        <begin position="88"/>
        <end position="184"/>
    </location>
</feature>
<comment type="caution">
    <text evidence="3">The sequence shown here is derived from an EMBL/GenBank/DDBJ whole genome shotgun (WGS) entry which is preliminary data.</text>
</comment>
<proteinExistence type="predicted"/>
<feature type="compositionally biased region" description="Polar residues" evidence="1">
    <location>
        <begin position="95"/>
        <end position="110"/>
    </location>
</feature>
<feature type="compositionally biased region" description="Basic and acidic residues" evidence="1">
    <location>
        <begin position="166"/>
        <end position="180"/>
    </location>
</feature>
<name>A0A086JZY4_TOXGO</name>
<feature type="compositionally biased region" description="Polar residues" evidence="1">
    <location>
        <begin position="254"/>
        <end position="280"/>
    </location>
</feature>
<dbReference type="EMBL" id="AEYH02002553">
    <property type="protein sequence ID" value="KFG37702.1"/>
    <property type="molecule type" value="Genomic_DNA"/>
</dbReference>
<dbReference type="EC" id="2.4.2.28" evidence="3"/>
<feature type="compositionally biased region" description="Polar residues" evidence="1">
    <location>
        <begin position="350"/>
        <end position="359"/>
    </location>
</feature>